<reference evidence="1" key="1">
    <citation type="journal article" date="2014" name="Front. Microbiol.">
        <title>High frequency of phylogenetically diverse reductive dehalogenase-homologous genes in deep subseafloor sedimentary metagenomes.</title>
        <authorList>
            <person name="Kawai M."/>
            <person name="Futagami T."/>
            <person name="Toyoda A."/>
            <person name="Takaki Y."/>
            <person name="Nishi S."/>
            <person name="Hori S."/>
            <person name="Arai W."/>
            <person name="Tsubouchi T."/>
            <person name="Morono Y."/>
            <person name="Uchiyama I."/>
            <person name="Ito T."/>
            <person name="Fujiyama A."/>
            <person name="Inagaki F."/>
            <person name="Takami H."/>
        </authorList>
    </citation>
    <scope>NUCLEOTIDE SEQUENCE</scope>
    <source>
        <strain evidence="1">Expedition CK06-06</strain>
    </source>
</reference>
<accession>X1NST4</accession>
<evidence type="ECO:0000313" key="1">
    <source>
        <dbReference type="EMBL" id="GAI29855.1"/>
    </source>
</evidence>
<protein>
    <submittedName>
        <fullName evidence="1">Uncharacterized protein</fullName>
    </submittedName>
</protein>
<sequence>VTSFIAGEYAGDGVVSILLQYENEGPPEMYVNYNHPYPRTSNPYLEVNYTPLGWTGTATFSLKNLYTVNVEKTLDLYQGSKLVVKFYTYGDGYENENVVETFSPPAYVEENELARHPDNIGVKKARLDLTTDDGNVISTIASYTVTKAILEIRYAEIPGEWFLASPEERIELEREFSEIPGYWFLAPD</sequence>
<dbReference type="EMBL" id="BARV01020663">
    <property type="protein sequence ID" value="GAI29855.1"/>
    <property type="molecule type" value="Genomic_DNA"/>
</dbReference>
<dbReference type="AlphaFoldDB" id="X1NST4"/>
<name>X1NST4_9ZZZZ</name>
<gene>
    <name evidence="1" type="ORF">S06H3_34426</name>
</gene>
<proteinExistence type="predicted"/>
<organism evidence="1">
    <name type="scientific">marine sediment metagenome</name>
    <dbReference type="NCBI Taxonomy" id="412755"/>
    <lineage>
        <taxon>unclassified sequences</taxon>
        <taxon>metagenomes</taxon>
        <taxon>ecological metagenomes</taxon>
    </lineage>
</organism>
<feature type="non-terminal residue" evidence="1">
    <location>
        <position position="1"/>
    </location>
</feature>
<comment type="caution">
    <text evidence="1">The sequence shown here is derived from an EMBL/GenBank/DDBJ whole genome shotgun (WGS) entry which is preliminary data.</text>
</comment>